<dbReference type="RefSeq" id="WP_120176946.1">
    <property type="nucleotide sequence ID" value="NZ_AP018786.1"/>
</dbReference>
<keyword evidence="2" id="KW-0547">Nucleotide-binding</keyword>
<dbReference type="OrthoDB" id="5298774at2"/>
<evidence type="ECO:0000256" key="3">
    <source>
        <dbReference type="ARBA" id="ARBA00022840"/>
    </source>
</evidence>
<sequence>MERDLWINVRKRRGTVALDVDIRIPADGIIVLRGESGSGKTTLADLVAGRIVPDDGLVRLGGRTLVDVLRGIVLPPHARGIGYVFQTHRLFPHLTVRQNIEFARTTGRRSKGAWSGLTVDEAARRFGLTHLLDRRPGTLSGGESQRAALARALYGAEDLLILDEPLSSLDPKLRERLMDEIEAALSGLSIPVLYITHSDRETERLARRVYRLAAGRIVDYVDFGREHPHASEDDIEELSPDDLRHVASTSPRPPSAAVRPNPPFDAYAARSASDSWG</sequence>
<dbReference type="PROSITE" id="PS50893">
    <property type="entry name" value="ABC_TRANSPORTER_2"/>
    <property type="match status" value="1"/>
</dbReference>
<dbReference type="PROSITE" id="PS00675">
    <property type="entry name" value="SIGMA54_INTERACT_1"/>
    <property type="match status" value="1"/>
</dbReference>
<dbReference type="GO" id="GO:0016887">
    <property type="term" value="F:ATP hydrolysis activity"/>
    <property type="evidence" value="ECO:0007669"/>
    <property type="project" value="InterPro"/>
</dbReference>
<dbReference type="PANTHER" id="PTHR43514:SF4">
    <property type="entry name" value="ABC TRANSPORTER I FAMILY MEMBER 10"/>
    <property type="match status" value="1"/>
</dbReference>
<dbReference type="InterPro" id="IPR027417">
    <property type="entry name" value="P-loop_NTPase"/>
</dbReference>
<dbReference type="InterPro" id="IPR017871">
    <property type="entry name" value="ABC_transporter-like_CS"/>
</dbReference>
<dbReference type="PANTHER" id="PTHR43514">
    <property type="entry name" value="ABC TRANSPORTER I FAMILY MEMBER 10"/>
    <property type="match status" value="1"/>
</dbReference>
<proteinExistence type="predicted"/>
<accession>A0A2Z6I9Y2</accession>
<feature type="domain" description="ABC transporter" evidence="5">
    <location>
        <begin position="2"/>
        <end position="239"/>
    </location>
</feature>
<evidence type="ECO:0000256" key="2">
    <source>
        <dbReference type="ARBA" id="ARBA00022741"/>
    </source>
</evidence>
<evidence type="ECO:0000256" key="1">
    <source>
        <dbReference type="ARBA" id="ARBA00022475"/>
    </source>
</evidence>
<dbReference type="Gene3D" id="3.40.50.300">
    <property type="entry name" value="P-loop containing nucleotide triphosphate hydrolases"/>
    <property type="match status" value="1"/>
</dbReference>
<dbReference type="InterPro" id="IPR003439">
    <property type="entry name" value="ABC_transporter-like_ATP-bd"/>
</dbReference>
<dbReference type="PROSITE" id="PS00211">
    <property type="entry name" value="ABC_TRANSPORTER_1"/>
    <property type="match status" value="1"/>
</dbReference>
<gene>
    <name evidence="6" type="ORF">SUTMEG_12140</name>
</gene>
<dbReference type="SUPFAM" id="SSF52540">
    <property type="entry name" value="P-loop containing nucleoside triphosphate hydrolases"/>
    <property type="match status" value="1"/>
</dbReference>
<organism evidence="6 7">
    <name type="scientific">Sutterella megalosphaeroides</name>
    <dbReference type="NCBI Taxonomy" id="2494234"/>
    <lineage>
        <taxon>Bacteria</taxon>
        <taxon>Pseudomonadati</taxon>
        <taxon>Pseudomonadota</taxon>
        <taxon>Betaproteobacteria</taxon>
        <taxon>Burkholderiales</taxon>
        <taxon>Sutterellaceae</taxon>
        <taxon>Sutterella</taxon>
    </lineage>
</organism>
<dbReference type="AlphaFoldDB" id="A0A2Z6I9Y2"/>
<dbReference type="KEGG" id="sutt:SUTMEG_12140"/>
<feature type="region of interest" description="Disordered" evidence="4">
    <location>
        <begin position="230"/>
        <end position="277"/>
    </location>
</feature>
<evidence type="ECO:0000313" key="6">
    <source>
        <dbReference type="EMBL" id="BBF23323.1"/>
    </source>
</evidence>
<dbReference type="InterPro" id="IPR050334">
    <property type="entry name" value="Molybdenum_import_ModC"/>
</dbReference>
<name>A0A2Z6I9Y2_9BURK</name>
<dbReference type="SMART" id="SM00382">
    <property type="entry name" value="AAA"/>
    <property type="match status" value="1"/>
</dbReference>
<keyword evidence="3" id="KW-0067">ATP-binding</keyword>
<dbReference type="Pfam" id="PF00005">
    <property type="entry name" value="ABC_tran"/>
    <property type="match status" value="1"/>
</dbReference>
<dbReference type="InterPro" id="IPR003593">
    <property type="entry name" value="AAA+_ATPase"/>
</dbReference>
<evidence type="ECO:0000259" key="5">
    <source>
        <dbReference type="PROSITE" id="PS50893"/>
    </source>
</evidence>
<evidence type="ECO:0000313" key="7">
    <source>
        <dbReference type="Proteomes" id="UP000271003"/>
    </source>
</evidence>
<keyword evidence="7" id="KW-1185">Reference proteome</keyword>
<reference evidence="6 7" key="1">
    <citation type="journal article" date="2018" name="Int. J. Syst. Evol. Microbiol.">
        <title>Mesosutterella multiformis gen. nov., sp. nov., a member of the family Sutterellaceae and Sutterella megalosphaeroides sp. nov., isolated from human faeces.</title>
        <authorList>
            <person name="Sakamoto M."/>
            <person name="Ikeyama N."/>
            <person name="Kunihiro T."/>
            <person name="Iino T."/>
            <person name="Yuki M."/>
            <person name="Ohkuma M."/>
        </authorList>
    </citation>
    <scope>NUCLEOTIDE SEQUENCE [LARGE SCALE GENOMIC DNA]</scope>
    <source>
        <strain evidence="6 7">6FBBBH3</strain>
    </source>
</reference>
<keyword evidence="1" id="KW-1003">Cell membrane</keyword>
<dbReference type="Proteomes" id="UP000271003">
    <property type="component" value="Chromosome"/>
</dbReference>
<dbReference type="GO" id="GO:0005524">
    <property type="term" value="F:ATP binding"/>
    <property type="evidence" value="ECO:0007669"/>
    <property type="project" value="UniProtKB-KW"/>
</dbReference>
<dbReference type="InterPro" id="IPR025662">
    <property type="entry name" value="Sigma_54_int_dom_ATP-bd_1"/>
</dbReference>
<dbReference type="EMBL" id="AP018786">
    <property type="protein sequence ID" value="BBF23323.1"/>
    <property type="molecule type" value="Genomic_DNA"/>
</dbReference>
<protein>
    <recommendedName>
        <fullName evidence="5">ABC transporter domain-containing protein</fullName>
    </recommendedName>
</protein>
<evidence type="ECO:0000256" key="4">
    <source>
        <dbReference type="SAM" id="MobiDB-lite"/>
    </source>
</evidence>
<keyword evidence="1" id="KW-0472">Membrane</keyword>